<dbReference type="VEuPathDB" id="MicrosporidiaDB:AEWD_021030"/>
<feature type="domain" description="NAC-A/B" evidence="2">
    <location>
        <begin position="6"/>
        <end position="71"/>
    </location>
</feature>
<organism evidence="3">
    <name type="scientific">Encephalitozoon cuniculi</name>
    <name type="common">Microsporidian parasite</name>
    <dbReference type="NCBI Taxonomy" id="6035"/>
    <lineage>
        <taxon>Eukaryota</taxon>
        <taxon>Fungi</taxon>
        <taxon>Fungi incertae sedis</taxon>
        <taxon>Microsporidia</taxon>
        <taxon>Unikaryonidae</taxon>
        <taxon>Encephalitozoon</taxon>
    </lineage>
</organism>
<dbReference type="AlphaFoldDB" id="M1K8K3"/>
<dbReference type="InterPro" id="IPR002715">
    <property type="entry name" value="Nas_poly-pep-assoc_cplx_dom"/>
</dbReference>
<feature type="region of interest" description="Disordered" evidence="1">
    <location>
        <begin position="81"/>
        <end position="116"/>
    </location>
</feature>
<proteinExistence type="predicted"/>
<dbReference type="PROSITE" id="PS51151">
    <property type="entry name" value="NAC_AB"/>
    <property type="match status" value="1"/>
</dbReference>
<dbReference type="VEuPathDB" id="MicrosporidiaDB:M970_021010"/>
<accession>M1K8K3</accession>
<dbReference type="VEuPathDB" id="MicrosporidiaDB:ECU02_1050"/>
<reference evidence="3" key="1">
    <citation type="journal article" date="2013" name="Eukaryot. Cell">
        <title>Extremely Reduced Levels of Heterozygosity in the Vertebrate Pathogen Encephalitozoon cuniculi.</title>
        <authorList>
            <person name="Selman M."/>
            <person name="Sak B."/>
            <person name="Kvac M."/>
            <person name="Farinelli L."/>
            <person name="Weiss L.M."/>
            <person name="Corradi N."/>
        </authorList>
    </citation>
    <scope>NUCLEOTIDE SEQUENCE</scope>
</reference>
<dbReference type="GO" id="GO:0003677">
    <property type="term" value="F:DNA binding"/>
    <property type="evidence" value="ECO:0007669"/>
    <property type="project" value="UniProtKB-KW"/>
</dbReference>
<protein>
    <submittedName>
        <fullName evidence="3">Gal4 DNA-binding enhancer protein</fullName>
    </submittedName>
</protein>
<dbReference type="CDD" id="cd14278">
    <property type="entry name" value="UBA_NAC_like"/>
    <property type="match status" value="1"/>
</dbReference>
<feature type="compositionally biased region" description="Basic and acidic residues" evidence="1">
    <location>
        <begin position="81"/>
        <end position="107"/>
    </location>
</feature>
<dbReference type="EMBL" id="KC513608">
    <property type="protein sequence ID" value="AGE95617.1"/>
    <property type="molecule type" value="Genomic_DNA"/>
</dbReference>
<keyword evidence="3" id="KW-0238">DNA-binding</keyword>
<gene>
    <name evidence="3" type="ORF">ECU02_1050</name>
</gene>
<dbReference type="VEuPathDB" id="MicrosporidiaDB:AEWQ_021000"/>
<evidence type="ECO:0000313" key="3">
    <source>
        <dbReference type="EMBL" id="AGE95617.1"/>
    </source>
</evidence>
<dbReference type="PIRSF" id="PIRSF015901">
    <property type="entry name" value="NAC_alpha"/>
    <property type="match status" value="1"/>
</dbReference>
<evidence type="ECO:0000256" key="1">
    <source>
        <dbReference type="SAM" id="MobiDB-lite"/>
    </source>
</evidence>
<dbReference type="SMR" id="M1K8K3"/>
<sequence>MARALTTDESHIHKTLGAKVGLEEVEAVERIAIVVKDTRYSVESPVAYRIKGTDSILIFGDLGSPVNLHQLKRMYEDSIRSSKDQEGPGLYDEIHSDPQEDGVKEAEEITVDPSDERLSEEDIKLISSQVKASRNDIIKALVESEYDVVDAMMKLTK</sequence>
<name>M1K8K3_ENCCN</name>
<dbReference type="Gene3D" id="1.10.8.10">
    <property type="entry name" value="DNA helicase RuvA subunit, C-terminal domain"/>
    <property type="match status" value="1"/>
</dbReference>
<dbReference type="OMA" id="TDESHIH"/>
<evidence type="ECO:0000259" key="2">
    <source>
        <dbReference type="PROSITE" id="PS51151"/>
    </source>
</evidence>
<dbReference type="VEuPathDB" id="MicrosporidiaDB:AEWR_021010"/>